<comment type="function">
    <text evidence="5">Specifically methylates the uridine in position 2552 of 23S rRNA at the 2'-O position of the ribose in the fully assembled 50S ribosomal subunit.</text>
</comment>
<dbReference type="EMBL" id="CP017686">
    <property type="protein sequence ID" value="AYQ55740.1"/>
    <property type="molecule type" value="Genomic_DNA"/>
</dbReference>
<evidence type="ECO:0000313" key="8">
    <source>
        <dbReference type="EMBL" id="AYQ55740.1"/>
    </source>
</evidence>
<feature type="binding site" evidence="5">
    <location>
        <position position="91"/>
    </location>
    <ligand>
        <name>S-adenosyl-L-methionine</name>
        <dbReference type="ChEBI" id="CHEBI:59789"/>
    </ligand>
</feature>
<keyword evidence="4 5" id="KW-0949">S-adenosyl-L-methionine</keyword>
<dbReference type="HAMAP" id="MF_01547">
    <property type="entry name" value="RNA_methyltr_E"/>
    <property type="match status" value="1"/>
</dbReference>
<evidence type="ECO:0000256" key="4">
    <source>
        <dbReference type="ARBA" id="ARBA00022691"/>
    </source>
</evidence>
<dbReference type="GO" id="GO:0008650">
    <property type="term" value="F:rRNA (uridine-2'-O-)-methyltransferase activity"/>
    <property type="evidence" value="ECO:0007669"/>
    <property type="project" value="UniProtKB-UniRule"/>
</dbReference>
<evidence type="ECO:0000256" key="1">
    <source>
        <dbReference type="ARBA" id="ARBA00022552"/>
    </source>
</evidence>
<evidence type="ECO:0000256" key="3">
    <source>
        <dbReference type="ARBA" id="ARBA00022679"/>
    </source>
</evidence>
<dbReference type="Pfam" id="PF01728">
    <property type="entry name" value="FtsJ"/>
    <property type="match status" value="1"/>
</dbReference>
<dbReference type="InterPro" id="IPR002877">
    <property type="entry name" value="RNA_MeTrfase_FtsJ_dom"/>
</dbReference>
<keyword evidence="3 5" id="KW-0808">Transferase</keyword>
<accession>A0A3G3IIR4</accession>
<dbReference type="PANTHER" id="PTHR10920">
    <property type="entry name" value="RIBOSOMAL RNA METHYLTRANSFERASE"/>
    <property type="match status" value="1"/>
</dbReference>
<dbReference type="AlphaFoldDB" id="A0A3G3IIR4"/>
<feature type="binding site" evidence="5">
    <location>
        <position position="55"/>
    </location>
    <ligand>
        <name>S-adenosyl-L-methionine</name>
        <dbReference type="ChEBI" id="CHEBI:59789"/>
    </ligand>
</feature>
<dbReference type="SUPFAM" id="SSF53335">
    <property type="entry name" value="S-adenosyl-L-methionine-dependent methyltransferases"/>
    <property type="match status" value="1"/>
</dbReference>
<keyword evidence="2 5" id="KW-0489">Methyltransferase</keyword>
<comment type="catalytic activity">
    <reaction evidence="5">
        <text>uridine(2552) in 23S rRNA + S-adenosyl-L-methionine = 2'-O-methyluridine(2552) in 23S rRNA + S-adenosyl-L-homocysteine + H(+)</text>
        <dbReference type="Rhea" id="RHEA:42720"/>
        <dbReference type="Rhea" id="RHEA-COMP:10202"/>
        <dbReference type="Rhea" id="RHEA-COMP:10203"/>
        <dbReference type="ChEBI" id="CHEBI:15378"/>
        <dbReference type="ChEBI" id="CHEBI:57856"/>
        <dbReference type="ChEBI" id="CHEBI:59789"/>
        <dbReference type="ChEBI" id="CHEBI:65315"/>
        <dbReference type="ChEBI" id="CHEBI:74478"/>
        <dbReference type="EC" id="2.1.1.166"/>
    </reaction>
</comment>
<protein>
    <recommendedName>
        <fullName evidence="5">Ribosomal RNA large subunit methyltransferase E</fullName>
        <ecNumber evidence="5">2.1.1.166</ecNumber>
    </recommendedName>
    <alternativeName>
        <fullName evidence="5">23S rRNA Um2552 methyltransferase</fullName>
    </alternativeName>
    <alternativeName>
        <fullName evidence="5">rRNA (uridine-2'-O-)-methyltransferase</fullName>
    </alternativeName>
</protein>
<dbReference type="EC" id="2.1.1.166" evidence="5"/>
<keyword evidence="5" id="KW-0963">Cytoplasm</keyword>
<name>A0A3G3IIR4_9ARCH</name>
<feature type="domain" description="Ribosomal RNA methyltransferase FtsJ" evidence="7">
    <location>
        <begin position="23"/>
        <end position="198"/>
    </location>
</feature>
<evidence type="ECO:0000256" key="2">
    <source>
        <dbReference type="ARBA" id="ARBA00022603"/>
    </source>
</evidence>
<dbReference type="Proteomes" id="UP000273278">
    <property type="component" value="Chromosome"/>
</dbReference>
<sequence length="225" mass="25352">MHDRWVAERHREYYYKLAKKEGYRSRASYKIMQIDDRFNVFHDGDSVVDLGACPGGWSQVARERVGETGKVIGVDLRYIHPIDGVQFIIGDITDDNTMIKLLEMVGGKVDVVLSDMAPNIAGHYSMDHARSIELCRYAVDVCDRILKKGGCLVMKVFMGDMFYTLQTQLEKRFGKVIVHSPQASRPTSSEVYVISKGFLGTHNVRPKKLDKGDDGPKFVAKGGNF</sequence>
<reference evidence="8 9" key="1">
    <citation type="submission" date="2016-10" db="EMBL/GenBank/DDBJ databases">
        <title>Complete genome of the TMA-utilizing, human hosted archaeon Methanomethylophilus alvus Gen. nov, sp. nov., strain Mx-05, derived from a pure culture.</title>
        <authorList>
            <person name="Brugere J.-F."/>
            <person name="Ben Hania W."/>
            <person name="Chaudhary P.P."/>
            <person name="Gaci N."/>
            <person name="Borrel G."/>
            <person name="Cao Van Tuat L."/>
            <person name="Fardeau M.-L."/>
            <person name="Harris H.M.B."/>
            <person name="O'Toole P.W."/>
            <person name="Ollivier B."/>
        </authorList>
    </citation>
    <scope>NUCLEOTIDE SEQUENCE [LARGE SCALE GENOMIC DNA]</scope>
    <source>
        <strain evidence="8 9">Mx-05</strain>
    </source>
</reference>
<evidence type="ECO:0000313" key="9">
    <source>
        <dbReference type="Proteomes" id="UP000273278"/>
    </source>
</evidence>
<dbReference type="InterPro" id="IPR015507">
    <property type="entry name" value="rRNA-MeTfrase_E"/>
</dbReference>
<dbReference type="GO" id="GO:0005737">
    <property type="term" value="C:cytoplasm"/>
    <property type="evidence" value="ECO:0007669"/>
    <property type="project" value="UniProtKB-SubCell"/>
</dbReference>
<comment type="subcellular location">
    <subcellularLocation>
        <location evidence="5">Cytoplasm</location>
    </subcellularLocation>
</comment>
<proteinExistence type="inferred from homology"/>
<feature type="binding site" evidence="5">
    <location>
        <position position="75"/>
    </location>
    <ligand>
        <name>S-adenosyl-L-methionine</name>
        <dbReference type="ChEBI" id="CHEBI:59789"/>
    </ligand>
</feature>
<comment type="similarity">
    <text evidence="5">Belongs to the class I-like SAM-binding methyltransferase superfamily. RNA methyltransferase RlmE family.</text>
</comment>
<keyword evidence="1 5" id="KW-0698">rRNA processing</keyword>
<organism evidence="8 9">
    <name type="scientific">Methanomethylophilus alvi</name>
    <dbReference type="NCBI Taxonomy" id="1291540"/>
    <lineage>
        <taxon>Archaea</taxon>
        <taxon>Methanobacteriati</taxon>
        <taxon>Thermoplasmatota</taxon>
        <taxon>Thermoplasmata</taxon>
        <taxon>Methanomassiliicoccales</taxon>
        <taxon>Methanomethylophilaceae</taxon>
        <taxon>Methanomethylophilus</taxon>
    </lineage>
</organism>
<evidence type="ECO:0000259" key="7">
    <source>
        <dbReference type="Pfam" id="PF01728"/>
    </source>
</evidence>
<dbReference type="InterPro" id="IPR050082">
    <property type="entry name" value="RNA_methyltr_RlmE"/>
</dbReference>
<feature type="binding site" evidence="5">
    <location>
        <position position="115"/>
    </location>
    <ligand>
        <name>S-adenosyl-L-methionine</name>
        <dbReference type="ChEBI" id="CHEBI:59789"/>
    </ligand>
</feature>
<feature type="binding site" evidence="5">
    <location>
        <position position="57"/>
    </location>
    <ligand>
        <name>S-adenosyl-L-methionine</name>
        <dbReference type="ChEBI" id="CHEBI:59789"/>
    </ligand>
</feature>
<dbReference type="Gene3D" id="3.40.50.150">
    <property type="entry name" value="Vaccinia Virus protein VP39"/>
    <property type="match status" value="1"/>
</dbReference>
<dbReference type="PANTHER" id="PTHR10920:SF13">
    <property type="entry name" value="PRE-RRNA 2'-O-RIBOSE RNA METHYLTRANSFERASE FTSJ3"/>
    <property type="match status" value="1"/>
</dbReference>
<dbReference type="InterPro" id="IPR029063">
    <property type="entry name" value="SAM-dependent_MTases_sf"/>
</dbReference>
<evidence type="ECO:0000256" key="6">
    <source>
        <dbReference type="PIRSR" id="PIRSR005461-1"/>
    </source>
</evidence>
<dbReference type="PIRSF" id="PIRSF005461">
    <property type="entry name" value="23S_rRNA_mtase"/>
    <property type="match status" value="1"/>
</dbReference>
<evidence type="ECO:0000256" key="5">
    <source>
        <dbReference type="HAMAP-Rule" id="MF_01547"/>
    </source>
</evidence>
<feature type="active site" description="Proton acceptor" evidence="5 6">
    <location>
        <position position="155"/>
    </location>
</feature>
<gene>
    <name evidence="5" type="primary">rlmE</name>
    <name evidence="8" type="ORF">BKD89_08080</name>
</gene>